<evidence type="ECO:0000256" key="1">
    <source>
        <dbReference type="SAM" id="MobiDB-lite"/>
    </source>
</evidence>
<proteinExistence type="predicted"/>
<keyword evidence="3" id="KW-1185">Reference proteome</keyword>
<feature type="region of interest" description="Disordered" evidence="1">
    <location>
        <begin position="16"/>
        <end position="59"/>
    </location>
</feature>
<evidence type="ECO:0000313" key="3">
    <source>
        <dbReference type="Proteomes" id="UP000242287"/>
    </source>
</evidence>
<dbReference type="OrthoDB" id="10681692at2759"/>
<feature type="compositionally biased region" description="Polar residues" evidence="1">
    <location>
        <begin position="362"/>
        <end position="373"/>
    </location>
</feature>
<feature type="compositionally biased region" description="Low complexity" evidence="1">
    <location>
        <begin position="307"/>
        <end position="316"/>
    </location>
</feature>
<organism evidence="2 3">
    <name type="scientific">Amanita thiersii Skay4041</name>
    <dbReference type="NCBI Taxonomy" id="703135"/>
    <lineage>
        <taxon>Eukaryota</taxon>
        <taxon>Fungi</taxon>
        <taxon>Dikarya</taxon>
        <taxon>Basidiomycota</taxon>
        <taxon>Agaricomycotina</taxon>
        <taxon>Agaricomycetes</taxon>
        <taxon>Agaricomycetidae</taxon>
        <taxon>Agaricales</taxon>
        <taxon>Pluteineae</taxon>
        <taxon>Amanitaceae</taxon>
        <taxon>Amanita</taxon>
    </lineage>
</organism>
<accession>A0A2A9NUU7</accession>
<feature type="compositionally biased region" description="Low complexity" evidence="1">
    <location>
        <begin position="326"/>
        <end position="351"/>
    </location>
</feature>
<dbReference type="AlphaFoldDB" id="A0A2A9NUU7"/>
<name>A0A2A9NUU7_9AGAR</name>
<dbReference type="Proteomes" id="UP000242287">
    <property type="component" value="Unassembled WGS sequence"/>
</dbReference>
<feature type="compositionally biased region" description="Polar residues" evidence="1">
    <location>
        <begin position="17"/>
        <end position="59"/>
    </location>
</feature>
<feature type="compositionally biased region" description="Low complexity" evidence="1">
    <location>
        <begin position="116"/>
        <end position="130"/>
    </location>
</feature>
<feature type="region of interest" description="Disordered" evidence="1">
    <location>
        <begin position="305"/>
        <end position="376"/>
    </location>
</feature>
<reference evidence="2 3" key="1">
    <citation type="submission" date="2014-02" db="EMBL/GenBank/DDBJ databases">
        <title>Transposable element dynamics among asymbiotic and ectomycorrhizal Amanita fungi.</title>
        <authorList>
            <consortium name="DOE Joint Genome Institute"/>
            <person name="Hess J."/>
            <person name="Skrede I."/>
            <person name="Wolfe B."/>
            <person name="LaButti K."/>
            <person name="Ohm R.A."/>
            <person name="Grigoriev I.V."/>
            <person name="Pringle A."/>
        </authorList>
    </citation>
    <scope>NUCLEOTIDE SEQUENCE [LARGE SCALE GENOMIC DNA]</scope>
    <source>
        <strain evidence="2 3">SKay4041</strain>
    </source>
</reference>
<gene>
    <name evidence="2" type="ORF">AMATHDRAFT_3071</name>
</gene>
<protein>
    <submittedName>
        <fullName evidence="2">Uncharacterized protein</fullName>
    </submittedName>
</protein>
<evidence type="ECO:0000313" key="2">
    <source>
        <dbReference type="EMBL" id="PFH51413.1"/>
    </source>
</evidence>
<sequence length="454" mass="49622">MKSVSLFLSPWRKRDYQQPSIMNDTTSPTNAAKITSSPPYNHTSGSASSPIHSSVQRQVNQDDPILARKRAKSLEGTAHGPDTQPAFRVSEELFKVTSHGLWINSHSLPRNHVHGPPRSSVKPPAASSVAPPRPRRPPSLNLDLQEPSPVVIIPALPSSSRVILVTTPKVASVYSTKRPTSPARFLSRRSKSVNNLRASINAFTQQEMKLRKSHDGVHSEPSPSPSVSGSGLPVCINPMVNAHPPRVCRTRPSMPHFSEINEALDGKSFHHHHPQSETFLQDTERASDFPLSLFPNPPPLVIRKRTPSPLVLQPSPGVVPLPPSPVTSSRDSTPQLTPTSPRTSSSSSPRQPTTPPKFRLQPTGTPEILSQRTCPPALQSRVRIARSETYTSMELVVSASHRTTASEPSERPKHPSKAVLYPNLSLENNAYLPFPTNDAIPSPQDAPIEWGYAL</sequence>
<dbReference type="EMBL" id="KZ301988">
    <property type="protein sequence ID" value="PFH51413.1"/>
    <property type="molecule type" value="Genomic_DNA"/>
</dbReference>
<feature type="region of interest" description="Disordered" evidence="1">
    <location>
        <begin position="107"/>
        <end position="144"/>
    </location>
</feature>